<evidence type="ECO:0008006" key="3">
    <source>
        <dbReference type="Google" id="ProtNLM"/>
    </source>
</evidence>
<reference evidence="1 2" key="1">
    <citation type="submission" date="2017-04" db="EMBL/GenBank/DDBJ databases">
        <title>Novel microbial lineages endemic to geothermal iron-oxide mats fill important gaps in the evolutionary history of Archaea.</title>
        <authorList>
            <person name="Jay Z.J."/>
            <person name="Beam J.P."/>
            <person name="Dlakic M."/>
            <person name="Rusch D.B."/>
            <person name="Kozubal M.A."/>
            <person name="Inskeep W.P."/>
        </authorList>
    </citation>
    <scope>NUCLEOTIDE SEQUENCE [LARGE SCALE GENOMIC DNA]</scope>
    <source>
        <strain evidence="1">BE_D</strain>
    </source>
</reference>
<dbReference type="EMBL" id="NEXF01000306">
    <property type="protein sequence ID" value="PSO07186.1"/>
    <property type="molecule type" value="Genomic_DNA"/>
</dbReference>
<evidence type="ECO:0000313" key="2">
    <source>
        <dbReference type="Proteomes" id="UP000242015"/>
    </source>
</evidence>
<comment type="caution">
    <text evidence="1">The sequence shown here is derived from an EMBL/GenBank/DDBJ whole genome shotgun (WGS) entry which is preliminary data.</text>
</comment>
<dbReference type="AlphaFoldDB" id="A0A2R6C8U3"/>
<evidence type="ECO:0000313" key="1">
    <source>
        <dbReference type="EMBL" id="PSO07186.1"/>
    </source>
</evidence>
<gene>
    <name evidence="1" type="ORF">B9Q04_12230</name>
</gene>
<accession>A0A2R6C8U3</accession>
<dbReference type="Proteomes" id="UP000242015">
    <property type="component" value="Unassembled WGS sequence"/>
</dbReference>
<proteinExistence type="predicted"/>
<name>A0A2R6C8U3_9ARCH</name>
<sequence>MQSKVSKEYGIEGKKGLLYAFKRVVEDALARPLDLKKDFNDRLIFQKSVLIAKRYGLPLEYEYNFYLYGPYSTQLANDYFNTEPDESGSPPSLPPSFREEEFKALIKGKDVGWFELAATIISVWVFNPGISEEKLLEHVKMLKGARYSEDEIERVYRELKDHRVLEM</sequence>
<protein>
    <recommendedName>
        <fullName evidence="3">Antitoxin SocA-like Panacea domain-containing protein</fullName>
    </recommendedName>
</protein>
<organism evidence="1 2">
    <name type="scientific">Candidatus Marsarchaeota G2 archaeon BE_D</name>
    <dbReference type="NCBI Taxonomy" id="1978158"/>
    <lineage>
        <taxon>Archaea</taxon>
        <taxon>Candidatus Marsarchaeota</taxon>
        <taxon>Candidatus Marsarchaeota group 2</taxon>
    </lineage>
</organism>